<dbReference type="Proteomes" id="UP000034498">
    <property type="component" value="Unassembled WGS sequence"/>
</dbReference>
<reference evidence="2 3" key="1">
    <citation type="journal article" date="2015" name="Nature">
        <title>rRNA introns, odd ribosomes, and small enigmatic genomes across a large radiation of phyla.</title>
        <authorList>
            <person name="Brown C.T."/>
            <person name="Hug L.A."/>
            <person name="Thomas B.C."/>
            <person name="Sharon I."/>
            <person name="Castelle C.J."/>
            <person name="Singh A."/>
            <person name="Wilkins M.J."/>
            <person name="Williams K.H."/>
            <person name="Banfield J.F."/>
        </authorList>
    </citation>
    <scope>NUCLEOTIDE SEQUENCE [LARGE SCALE GENOMIC DNA]</scope>
</reference>
<evidence type="ECO:0000313" key="2">
    <source>
        <dbReference type="EMBL" id="KKQ73990.1"/>
    </source>
</evidence>
<dbReference type="EMBL" id="LBUX01000017">
    <property type="protein sequence ID" value="KKQ73990.1"/>
    <property type="molecule type" value="Genomic_DNA"/>
</dbReference>
<feature type="transmembrane region" description="Helical" evidence="1">
    <location>
        <begin position="24"/>
        <end position="44"/>
    </location>
</feature>
<organism evidence="2 3">
    <name type="scientific">Berkelbacteria bacterium GW2011_GWB1_38_5</name>
    <dbReference type="NCBI Taxonomy" id="1618336"/>
    <lineage>
        <taxon>Bacteria</taxon>
        <taxon>Candidatus Berkelbacteria</taxon>
    </lineage>
</organism>
<evidence type="ECO:0000256" key="1">
    <source>
        <dbReference type="SAM" id="Phobius"/>
    </source>
</evidence>
<evidence type="ECO:0000313" key="3">
    <source>
        <dbReference type="Proteomes" id="UP000034498"/>
    </source>
</evidence>
<comment type="caution">
    <text evidence="2">The sequence shown here is derived from an EMBL/GenBank/DDBJ whole genome shotgun (WGS) entry which is preliminary data.</text>
</comment>
<keyword evidence="1" id="KW-1133">Transmembrane helix</keyword>
<accession>A0A0G0KEQ0</accession>
<dbReference type="AlphaFoldDB" id="A0A0G0KEQ0"/>
<keyword evidence="1" id="KW-0812">Transmembrane</keyword>
<name>A0A0G0KEQ0_9BACT</name>
<sequence length="126" mass="15656">MVTKINDVKSKKQRNKFKNIVSDIYYRLLALPMLIFFWLLLIVWRHRIEKHQIGLFKSREEVDYLWRLSQQLEGKKFEIQQKKLKNFEKDFFHLEEDLRKDTERYEKQKEFFEKYLGKVLDPKIGE</sequence>
<protein>
    <submittedName>
        <fullName evidence="2">Uncharacterized protein</fullName>
    </submittedName>
</protein>
<proteinExistence type="predicted"/>
<dbReference type="STRING" id="1618336.US94_C0017G0003"/>
<keyword evidence="1" id="KW-0472">Membrane</keyword>
<gene>
    <name evidence="2" type="ORF">US94_C0017G0003</name>
</gene>